<dbReference type="PANTHER" id="PTHR43312">
    <property type="entry name" value="D-THREO-ALDOSE 1-DEHYDROGENASE"/>
    <property type="match status" value="1"/>
</dbReference>
<dbReference type="Pfam" id="PF00248">
    <property type="entry name" value="Aldo_ket_red"/>
    <property type="match status" value="1"/>
</dbReference>
<sequence>MNYVSLGNTGLKVSQVSFGGIPIQRADAANTMAVVDALEARGINFIDTARGYTVSEEYLGAALEGRRDKFIIATKSMSRDAEGMTRDIGISLSNLRTDYIDLYQIHNLPEKDFDKVFGPGGAYEALCDAKAAGKVRHIGATAHNADVLRRLVEEYGDKIETLMFPYNIVETQGHDILAAARKKGIGTIAMKPMAGGNLDDWNLALRFIAAAGVIDVSIPGMGSVEEVHRNADAADGFSPLTAEELTQCDAIRKELGSEFCRRCGYCAPCTVGIDIPSNFLMSNYRRKYGLSDWAVSRYQGLAHHAGECIGCGACESRCPYELPIRKMLARVAGEFGY</sequence>
<keyword evidence="1" id="KW-0479">Metal-binding</keyword>
<gene>
    <name evidence="5" type="ORF">H9868_08580</name>
</gene>
<reference evidence="5" key="1">
    <citation type="journal article" date="2021" name="PeerJ">
        <title>Extensive microbial diversity within the chicken gut microbiome revealed by metagenomics and culture.</title>
        <authorList>
            <person name="Gilroy R."/>
            <person name="Ravi A."/>
            <person name="Getino M."/>
            <person name="Pursley I."/>
            <person name="Horton D.L."/>
            <person name="Alikhan N.F."/>
            <person name="Baker D."/>
            <person name="Gharbi K."/>
            <person name="Hall N."/>
            <person name="Watson M."/>
            <person name="Adriaenssens E.M."/>
            <person name="Foster-Nyarko E."/>
            <person name="Jarju S."/>
            <person name="Secka A."/>
            <person name="Antonio M."/>
            <person name="Oren A."/>
            <person name="Chaudhuri R.R."/>
            <person name="La Ragione R."/>
            <person name="Hildebrand F."/>
            <person name="Pallen M.J."/>
        </authorList>
    </citation>
    <scope>NUCLEOTIDE SEQUENCE</scope>
    <source>
        <strain evidence="5">ChiGjej6B6-1540</strain>
    </source>
</reference>
<dbReference type="CDD" id="cd19100">
    <property type="entry name" value="AKR_unchar"/>
    <property type="match status" value="1"/>
</dbReference>
<evidence type="ECO:0000313" key="6">
    <source>
        <dbReference type="Proteomes" id="UP000824192"/>
    </source>
</evidence>
<reference evidence="5" key="2">
    <citation type="submission" date="2021-04" db="EMBL/GenBank/DDBJ databases">
        <authorList>
            <person name="Gilroy R."/>
        </authorList>
    </citation>
    <scope>NUCLEOTIDE SEQUENCE</scope>
    <source>
        <strain evidence="5">ChiGjej6B6-1540</strain>
    </source>
</reference>
<keyword evidence="3" id="KW-0411">Iron-sulfur</keyword>
<feature type="domain" description="4Fe-4S ferredoxin-type" evidence="4">
    <location>
        <begin position="299"/>
        <end position="328"/>
    </location>
</feature>
<dbReference type="PROSITE" id="PS00198">
    <property type="entry name" value="4FE4S_FER_1"/>
    <property type="match status" value="1"/>
</dbReference>
<dbReference type="Proteomes" id="UP000824192">
    <property type="component" value="Unassembled WGS sequence"/>
</dbReference>
<dbReference type="GO" id="GO:0051536">
    <property type="term" value="F:iron-sulfur cluster binding"/>
    <property type="evidence" value="ECO:0007669"/>
    <property type="project" value="UniProtKB-KW"/>
</dbReference>
<dbReference type="Pfam" id="PF13534">
    <property type="entry name" value="Fer4_17"/>
    <property type="match status" value="1"/>
</dbReference>
<dbReference type="PROSITE" id="PS51379">
    <property type="entry name" value="4FE4S_FER_2"/>
    <property type="match status" value="1"/>
</dbReference>
<dbReference type="EMBL" id="DXGA01000185">
    <property type="protein sequence ID" value="HIW94575.1"/>
    <property type="molecule type" value="Genomic_DNA"/>
</dbReference>
<dbReference type="GO" id="GO:0046872">
    <property type="term" value="F:metal ion binding"/>
    <property type="evidence" value="ECO:0007669"/>
    <property type="project" value="UniProtKB-KW"/>
</dbReference>
<evidence type="ECO:0000313" key="5">
    <source>
        <dbReference type="EMBL" id="HIW94575.1"/>
    </source>
</evidence>
<dbReference type="InterPro" id="IPR036812">
    <property type="entry name" value="NAD(P)_OxRdtase_dom_sf"/>
</dbReference>
<dbReference type="SUPFAM" id="SSF46548">
    <property type="entry name" value="alpha-helical ferredoxin"/>
    <property type="match status" value="1"/>
</dbReference>
<evidence type="ECO:0000256" key="2">
    <source>
        <dbReference type="ARBA" id="ARBA00023004"/>
    </source>
</evidence>
<dbReference type="InterPro" id="IPR053135">
    <property type="entry name" value="AKR2_Oxidoreductase"/>
</dbReference>
<protein>
    <submittedName>
        <fullName evidence="5">Aldo/keto reductase</fullName>
    </submittedName>
</protein>
<dbReference type="InterPro" id="IPR023210">
    <property type="entry name" value="NADP_OxRdtase_dom"/>
</dbReference>
<comment type="caution">
    <text evidence="5">The sequence shown here is derived from an EMBL/GenBank/DDBJ whole genome shotgun (WGS) entry which is preliminary data.</text>
</comment>
<proteinExistence type="predicted"/>
<evidence type="ECO:0000256" key="3">
    <source>
        <dbReference type="ARBA" id="ARBA00023014"/>
    </source>
</evidence>
<dbReference type="InterPro" id="IPR017900">
    <property type="entry name" value="4Fe4S_Fe_S_CS"/>
</dbReference>
<dbReference type="SUPFAM" id="SSF51430">
    <property type="entry name" value="NAD(P)-linked oxidoreductase"/>
    <property type="match status" value="1"/>
</dbReference>
<organism evidence="5 6">
    <name type="scientific">Candidatus Flavonifractor merdipullorum</name>
    <dbReference type="NCBI Taxonomy" id="2838590"/>
    <lineage>
        <taxon>Bacteria</taxon>
        <taxon>Bacillati</taxon>
        <taxon>Bacillota</taxon>
        <taxon>Clostridia</taxon>
        <taxon>Eubacteriales</taxon>
        <taxon>Oscillospiraceae</taxon>
        <taxon>Flavonifractor</taxon>
    </lineage>
</organism>
<keyword evidence="2" id="KW-0408">Iron</keyword>
<evidence type="ECO:0000256" key="1">
    <source>
        <dbReference type="ARBA" id="ARBA00022723"/>
    </source>
</evidence>
<dbReference type="Gene3D" id="3.20.20.100">
    <property type="entry name" value="NADP-dependent oxidoreductase domain"/>
    <property type="match status" value="1"/>
</dbReference>
<evidence type="ECO:0000259" key="4">
    <source>
        <dbReference type="PROSITE" id="PS51379"/>
    </source>
</evidence>
<dbReference type="InterPro" id="IPR017896">
    <property type="entry name" value="4Fe4S_Fe-S-bd"/>
</dbReference>
<name>A0A9D1UQ25_9FIRM</name>
<dbReference type="AlphaFoldDB" id="A0A9D1UQ25"/>
<dbReference type="PANTHER" id="PTHR43312:SF1">
    <property type="entry name" value="NADP-DEPENDENT OXIDOREDUCTASE DOMAIN-CONTAINING PROTEIN"/>
    <property type="match status" value="1"/>
</dbReference>
<accession>A0A9D1UQ25</accession>